<dbReference type="GO" id="GO:0008897">
    <property type="term" value="F:holo-[acyl-carrier-protein] synthase activity"/>
    <property type="evidence" value="ECO:0007669"/>
    <property type="project" value="InterPro"/>
</dbReference>
<dbReference type="InterPro" id="IPR050830">
    <property type="entry name" value="Fungal_FAS"/>
</dbReference>
<sequence length="1604" mass="175591">MHPDIERELTYLLLIELLAYQFASPVKWIQTQDVLLKDLKIQNLLEVGPVSTLVNMLSRTLQNEDYVIHDSALGVRRKLLSYRDHAADIHRGFTSTTDLKAETVEAPRAPPPPMAPPVPSLPLPPPAIAVEAPIQPSIPDASPSAQEIALAIISQKLERALGADELRKSVKQLCGGRSTMQNEIIGDLEGEFGSLPEDAEGVEVQTLCNRLQASPAFSGRLRRTATAMISKMVSLKMPASFRTAQMRTYLERRWGFGPGRQDTILLLASSHLPAQRLATPAEAETFLDDIVQPYLKEKGLTASTGACDRDPPPEVAGPPSTQALPQQEPEPQHLSVKELYPGTDADLERDKRIETLQGEIDSLVAELGDELIAGVQPQWSASHVRHYDSYWNWSIQDLYHTMGEILRGSVGVGDPWTRQQGRLIANRACPRLLSVAEYLHRQVLDGAIEGNVDAAAAFLKTVIASSADWQCPPTIQPFALHVCERLTAPRTIINSNGDLEYNEVLRAAADSGYHHVSLSVKNGQGWVVDEHLTTTFAQELKEASNSNAKAPGFASKVVLLIGASRASIGSEILRGLLVGGAHVIVTTSRFTPETISFFRDIYVSHGARGAQLHLVSFNQASQQDVHALVDWVYDKLGLDLDHIVPFAAMSVSGREVDGIDARAELAHRMMLVNVIRLIGQVAEQKRKRGFSTNITQVLLPLSPNHGVFGGDGLYAESKVGLEPLLAKWASESWGAYLSVCGASIGWTRGTGLMKANDLVAQGIEERMGIRTFGVEEMALQLLLLMAAPVAERCETAVVYADLTGGLGQRPNLKDELVALREEMQQASAVRKAVLEDQRLDDEAENTVAADDRGAAPAPLANLQLQFPELPDYETEIRPLAANLHGMVDLDRIVVVAGIAELGPSGSARTRWEMEAEGRFSLEGCIEMAWLMGMIQHTAGEVDGKYYNGWADATTGEPVADIEVKSRYEQRILAHSGIRLVEPELDIGWGSDPTRRQLLQEVNLTEDLPLIATSKELAQHFQAEHGDHVDIFYPVGAKDGADEEEDVRIRLKKGATILVPKGLRVAHAVAGQIPTGWNPKTYGLSDEIISLVDRVALFTLVCVAEALFSSGLTDAYELYRYIHVSELGNCIGSGLGGINALKRVFRTRHHDLPVASDVLQETFINTAPAWVNMLLISGSGPLRTPVGACATALESLESGYELISTGKAKACLVGGVDDLDHDIAVEFANMGATSNPAKERAQARKPAEASRPASATRAGFVEAHGAGVQLLTTARLALDMGLPVHGVIAWASTASDKAGRSVPAPGQGLLTNARETSDSPFRTPLLNISYRRRRLEQRLRQIRDWEDSEKEAEQQDEATDDTVTRRLLADERRHWIASEGTRQRKDALATFGHQFWHGEPRISPIRGSLAVWGLTINDLDFASFHGTSTVRNDLNETDVIQKQLAHLGREDGHLLYCIFQKYLTGHSKGASAAWMLNGCLQTLTSGVIPGQRNADNIDERLRERQSLFYPSRTLYKRGLKAFSITSFGFGQKGAQAIGLHPRYMFAVATEGEYHDYCVRVRERQQRASQAWAKAVAMQTVCDVKDLPPWGEGNESAVMLDPLARF</sequence>
<dbReference type="PANTHER" id="PTHR10982">
    <property type="entry name" value="MALONYL COA-ACYL CARRIER PROTEIN TRANSACYLASE"/>
    <property type="match status" value="1"/>
</dbReference>
<gene>
    <name evidence="16" type="ORF">PMG11_06581</name>
</gene>
<keyword evidence="5" id="KW-0521">NADP</keyword>
<dbReference type="GO" id="GO:0044550">
    <property type="term" value="P:secondary metabolite biosynthetic process"/>
    <property type="evidence" value="ECO:0007669"/>
    <property type="project" value="UniProtKB-ARBA"/>
</dbReference>
<keyword evidence="6" id="KW-0560">Oxidoreductase</keyword>
<evidence type="ECO:0000256" key="12">
    <source>
        <dbReference type="PIRSR" id="PIRSR000454-4"/>
    </source>
</evidence>
<dbReference type="InterPro" id="IPR040899">
    <property type="entry name" value="Fas_alpha_ACP"/>
</dbReference>
<dbReference type="SUPFAM" id="SSF52151">
    <property type="entry name" value="FabD/lysophospholipase-like"/>
    <property type="match status" value="1"/>
</dbReference>
<dbReference type="Gene3D" id="3.90.25.70">
    <property type="match status" value="1"/>
</dbReference>
<feature type="compositionally biased region" description="Basic and acidic residues" evidence="14">
    <location>
        <begin position="1236"/>
        <end position="1247"/>
    </location>
</feature>
<evidence type="ECO:0000256" key="3">
    <source>
        <dbReference type="ARBA" id="ARBA00022553"/>
    </source>
</evidence>
<dbReference type="Pfam" id="PF00109">
    <property type="entry name" value="ketoacyl-synt"/>
    <property type="match status" value="1"/>
</dbReference>
<evidence type="ECO:0000256" key="5">
    <source>
        <dbReference type="ARBA" id="ARBA00022857"/>
    </source>
</evidence>
<evidence type="ECO:0000256" key="10">
    <source>
        <dbReference type="PIRNR" id="PIRNR000454"/>
    </source>
</evidence>
<evidence type="ECO:0000256" key="4">
    <source>
        <dbReference type="ARBA" id="ARBA00022679"/>
    </source>
</evidence>
<dbReference type="InterPro" id="IPR016039">
    <property type="entry name" value="Thiolase-like"/>
</dbReference>
<evidence type="ECO:0000256" key="9">
    <source>
        <dbReference type="ARBA" id="ARBA00048508"/>
    </source>
</evidence>
<dbReference type="Gene3D" id="6.10.140.1410">
    <property type="match status" value="1"/>
</dbReference>
<comment type="catalytic activity">
    <reaction evidence="9">
        <text>a (3R)-hydroxyacyl-[ACP] + NADP(+) = a 3-oxoacyl-[ACP] + NADPH + H(+)</text>
        <dbReference type="Rhea" id="RHEA:17397"/>
        <dbReference type="Rhea" id="RHEA-COMP:9916"/>
        <dbReference type="Rhea" id="RHEA-COMP:9945"/>
        <dbReference type="ChEBI" id="CHEBI:15378"/>
        <dbReference type="ChEBI" id="CHEBI:57783"/>
        <dbReference type="ChEBI" id="CHEBI:58349"/>
        <dbReference type="ChEBI" id="CHEBI:78776"/>
        <dbReference type="ChEBI" id="CHEBI:78827"/>
        <dbReference type="EC" id="1.1.1.100"/>
    </reaction>
</comment>
<feature type="domain" description="Ketosynthase family 3 (KS3)" evidence="15">
    <location>
        <begin position="1004"/>
        <end position="1539"/>
    </location>
</feature>
<name>A0A0F7TMF0_PENBI</name>
<dbReference type="InterPro" id="IPR041550">
    <property type="entry name" value="FASI_helical"/>
</dbReference>
<accession>A0A0F7TMF0</accession>
<dbReference type="CDD" id="cd00828">
    <property type="entry name" value="elong_cond_enzymes"/>
    <property type="match status" value="1"/>
</dbReference>
<feature type="region of interest" description="Disordered" evidence="14">
    <location>
        <begin position="1294"/>
        <end position="1317"/>
    </location>
</feature>
<dbReference type="Pfam" id="PF02801">
    <property type="entry name" value="Ketoacyl-synt_C"/>
    <property type="match status" value="1"/>
</dbReference>
<dbReference type="Gene3D" id="3.30.70.2490">
    <property type="match status" value="1"/>
</dbReference>
<dbReference type="OrthoDB" id="4251012at2759"/>
<dbReference type="PANTHER" id="PTHR10982:SF21">
    <property type="entry name" value="FATTY ACID SYNTHASE SUBUNIT BETA"/>
    <property type="match status" value="1"/>
</dbReference>
<proteinExistence type="inferred from homology"/>
<feature type="coiled-coil region" evidence="13">
    <location>
        <begin position="809"/>
        <end position="836"/>
    </location>
</feature>
<organism evidence="16 17">
    <name type="scientific">Penicillium brasilianum</name>
    <dbReference type="NCBI Taxonomy" id="104259"/>
    <lineage>
        <taxon>Eukaryota</taxon>
        <taxon>Fungi</taxon>
        <taxon>Dikarya</taxon>
        <taxon>Ascomycota</taxon>
        <taxon>Pezizomycotina</taxon>
        <taxon>Eurotiomycetes</taxon>
        <taxon>Eurotiomycetidae</taxon>
        <taxon>Eurotiales</taxon>
        <taxon>Aspergillaceae</taxon>
        <taxon>Penicillium</taxon>
    </lineage>
</organism>
<dbReference type="PIRSF" id="PIRSF000454">
    <property type="entry name" value="FAS_yeast_alpha"/>
    <property type="match status" value="1"/>
</dbReference>
<dbReference type="GO" id="GO:0005835">
    <property type="term" value="C:fatty acid synthase complex"/>
    <property type="evidence" value="ECO:0007669"/>
    <property type="project" value="InterPro"/>
</dbReference>
<dbReference type="InterPro" id="IPR020841">
    <property type="entry name" value="PKS_Beta-ketoAc_synthase_dom"/>
</dbReference>
<keyword evidence="2 10" id="KW-0596">Phosphopantetheine</keyword>
<dbReference type="InterPro" id="IPR047224">
    <property type="entry name" value="FAS_alpha_su_C"/>
</dbReference>
<dbReference type="InterPro" id="IPR014030">
    <property type="entry name" value="Ketoacyl_synth_N"/>
</dbReference>
<comment type="catalytic activity">
    <reaction evidence="8">
        <text>acetyl-CoA + n malonyl-CoA + 2n NADPH + 4n H(+) = a long-chain-acyl-CoA + n CoA + n CO2 + 2n NADP(+).</text>
        <dbReference type="EC" id="2.3.1.86"/>
    </reaction>
</comment>
<dbReference type="STRING" id="104259.A0A0F7TMF0"/>
<dbReference type="PROSITE" id="PS52004">
    <property type="entry name" value="KS3_2"/>
    <property type="match status" value="1"/>
</dbReference>
<dbReference type="SUPFAM" id="SSF53901">
    <property type="entry name" value="Thiolase-like"/>
    <property type="match status" value="2"/>
</dbReference>
<dbReference type="InterPro" id="IPR014031">
    <property type="entry name" value="Ketoacyl_synth_C"/>
</dbReference>
<feature type="modified residue" description="O-(pantetheine 4'-phosphoryl)serine" evidence="12">
    <location>
        <position position="178"/>
    </location>
</feature>
<dbReference type="PROSITE" id="PS00606">
    <property type="entry name" value="KS3_1"/>
    <property type="match status" value="1"/>
</dbReference>
<protein>
    <recommendedName>
        <fullName evidence="15">Ketosynthase family 3 (KS3) domain-containing protein</fullName>
    </recommendedName>
</protein>
<dbReference type="Gene3D" id="3.40.50.720">
    <property type="entry name" value="NAD(P)-binding Rossmann-like Domain"/>
    <property type="match status" value="2"/>
</dbReference>
<dbReference type="GO" id="GO:0004316">
    <property type="term" value="F:3-oxoacyl-[acyl-carrier-protein] reductase (NADPH) activity"/>
    <property type="evidence" value="ECO:0007669"/>
    <property type="project" value="UniProtKB-EC"/>
</dbReference>
<evidence type="ECO:0000256" key="2">
    <source>
        <dbReference type="ARBA" id="ARBA00022450"/>
    </source>
</evidence>
<keyword evidence="4 10" id="KW-0808">Transferase</keyword>
<keyword evidence="17" id="KW-1185">Reference proteome</keyword>
<feature type="active site" description="For beta-ketoacyl synthase activity" evidence="11">
    <location>
        <position position="1188"/>
    </location>
</feature>
<feature type="region of interest" description="Disordered" evidence="14">
    <location>
        <begin position="302"/>
        <end position="333"/>
    </location>
</feature>
<evidence type="ECO:0000256" key="13">
    <source>
        <dbReference type="SAM" id="Coils"/>
    </source>
</evidence>
<dbReference type="InterPro" id="IPR018201">
    <property type="entry name" value="Ketoacyl_synth_AS"/>
</dbReference>
<evidence type="ECO:0000256" key="11">
    <source>
        <dbReference type="PIRSR" id="PIRSR000454-1"/>
    </source>
</evidence>
<keyword evidence="3" id="KW-0597">Phosphoprotein</keyword>
<evidence type="ECO:0000259" key="15">
    <source>
        <dbReference type="PROSITE" id="PS52004"/>
    </source>
</evidence>
<dbReference type="GO" id="GO:0042759">
    <property type="term" value="P:long-chain fatty acid biosynthetic process"/>
    <property type="evidence" value="ECO:0007669"/>
    <property type="project" value="UniProtKB-UniRule"/>
</dbReference>
<dbReference type="SUPFAM" id="SSF51735">
    <property type="entry name" value="NAD(P)-binding Rossmann-fold domains"/>
    <property type="match status" value="1"/>
</dbReference>
<dbReference type="InterPro" id="IPR026025">
    <property type="entry name" value="FAS_alpha_yeast"/>
</dbReference>
<dbReference type="EMBL" id="CDHK01000005">
    <property type="protein sequence ID" value="CEJ57904.1"/>
    <property type="molecule type" value="Genomic_DNA"/>
</dbReference>
<evidence type="ECO:0000256" key="8">
    <source>
        <dbReference type="ARBA" id="ARBA00048237"/>
    </source>
</evidence>
<dbReference type="Gene3D" id="3.40.47.10">
    <property type="match status" value="1"/>
</dbReference>
<keyword evidence="7" id="KW-0511">Multifunctional enzyme</keyword>
<dbReference type="CDD" id="cd08950">
    <property type="entry name" value="KR_fFAS_SDR_c_like"/>
    <property type="match status" value="1"/>
</dbReference>
<dbReference type="Proteomes" id="UP000042958">
    <property type="component" value="Unassembled WGS sequence"/>
</dbReference>
<dbReference type="Pfam" id="PF18314">
    <property type="entry name" value="FAS_I_H"/>
    <property type="match status" value="1"/>
</dbReference>
<dbReference type="InterPro" id="IPR036291">
    <property type="entry name" value="NAD(P)-bd_dom_sf"/>
</dbReference>
<feature type="compositionally biased region" description="Polar residues" evidence="14">
    <location>
        <begin position="1308"/>
        <end position="1317"/>
    </location>
</feature>
<feature type="region of interest" description="Disordered" evidence="14">
    <location>
        <begin position="1233"/>
        <end position="1254"/>
    </location>
</feature>
<dbReference type="Pfam" id="PF18325">
    <property type="entry name" value="Fas_alpha_ACP"/>
    <property type="match status" value="1"/>
</dbReference>
<evidence type="ECO:0000256" key="6">
    <source>
        <dbReference type="ARBA" id="ARBA00023002"/>
    </source>
</evidence>
<dbReference type="FunFam" id="3.90.25.70:FF:000001">
    <property type="entry name" value="Fatty acid synthase subunit alpha"/>
    <property type="match status" value="1"/>
</dbReference>
<dbReference type="InterPro" id="IPR016035">
    <property type="entry name" value="Acyl_Trfase/lysoPLipase"/>
</dbReference>
<evidence type="ECO:0000256" key="7">
    <source>
        <dbReference type="ARBA" id="ARBA00023268"/>
    </source>
</evidence>
<evidence type="ECO:0000256" key="1">
    <source>
        <dbReference type="ARBA" id="ARBA00007485"/>
    </source>
</evidence>
<comment type="similarity">
    <text evidence="1 10">Belongs to the thiolase-like superfamily. Fungal fatty acid synthetase subunit alpha family.</text>
</comment>
<keyword evidence="13" id="KW-0175">Coiled coil</keyword>
<dbReference type="GO" id="GO:0004315">
    <property type="term" value="F:3-oxoacyl-[acyl-carrier-protein] synthase activity"/>
    <property type="evidence" value="ECO:0007669"/>
    <property type="project" value="InterPro"/>
</dbReference>
<dbReference type="GO" id="GO:0004312">
    <property type="term" value="F:fatty acid synthase activity"/>
    <property type="evidence" value="ECO:0007669"/>
    <property type="project" value="InterPro"/>
</dbReference>
<evidence type="ECO:0000313" key="17">
    <source>
        <dbReference type="Proteomes" id="UP000042958"/>
    </source>
</evidence>
<reference evidence="17" key="1">
    <citation type="journal article" date="2015" name="Genome Announc.">
        <title>Draft genome sequence of the fungus Penicillium brasilianum MG11.</title>
        <authorList>
            <person name="Horn F."/>
            <person name="Linde J."/>
            <person name="Mattern D.J."/>
            <person name="Walther G."/>
            <person name="Guthke R."/>
            <person name="Brakhage A.A."/>
            <person name="Valiante V."/>
        </authorList>
    </citation>
    <scope>NUCLEOTIDE SEQUENCE [LARGE SCALE GENOMIC DNA]</scope>
    <source>
        <strain evidence="17">MG11</strain>
    </source>
</reference>
<evidence type="ECO:0000313" key="16">
    <source>
        <dbReference type="EMBL" id="CEJ57904.1"/>
    </source>
</evidence>
<dbReference type="GO" id="GO:0004321">
    <property type="term" value="F:fatty-acyl-CoA synthase activity"/>
    <property type="evidence" value="ECO:0007669"/>
    <property type="project" value="UniProtKB-EC"/>
</dbReference>
<evidence type="ECO:0000256" key="14">
    <source>
        <dbReference type="SAM" id="MobiDB-lite"/>
    </source>
</evidence>